<dbReference type="InterPro" id="IPR037673">
    <property type="entry name" value="MSC/AndL"/>
</dbReference>
<dbReference type="Pfam" id="PF01741">
    <property type="entry name" value="MscL"/>
    <property type="match status" value="1"/>
</dbReference>
<feature type="transmembrane region" description="Helical" evidence="5">
    <location>
        <begin position="56"/>
        <end position="77"/>
    </location>
</feature>
<dbReference type="SUPFAM" id="SSF81330">
    <property type="entry name" value="Gated mechanosensitive channel"/>
    <property type="match status" value="1"/>
</dbReference>
<dbReference type="STRING" id="402596.SAMN04489844_0759"/>
<evidence type="ECO:0000256" key="2">
    <source>
        <dbReference type="ARBA" id="ARBA00022692"/>
    </source>
</evidence>
<evidence type="ECO:0000313" key="7">
    <source>
        <dbReference type="Proteomes" id="UP000198742"/>
    </source>
</evidence>
<keyword evidence="2 5" id="KW-0812">Transmembrane</keyword>
<evidence type="ECO:0000256" key="1">
    <source>
        <dbReference type="ARBA" id="ARBA00004141"/>
    </source>
</evidence>
<evidence type="ECO:0000256" key="3">
    <source>
        <dbReference type="ARBA" id="ARBA00022989"/>
    </source>
</evidence>
<dbReference type="EMBL" id="FNRT01000002">
    <property type="protein sequence ID" value="SEB64815.1"/>
    <property type="molecule type" value="Genomic_DNA"/>
</dbReference>
<comment type="subcellular location">
    <subcellularLocation>
        <location evidence="1">Membrane</location>
        <topology evidence="1">Multi-pass membrane protein</topology>
    </subcellularLocation>
</comment>
<reference evidence="7" key="1">
    <citation type="submission" date="2016-10" db="EMBL/GenBank/DDBJ databases">
        <authorList>
            <person name="Varghese N."/>
            <person name="Submissions S."/>
        </authorList>
    </citation>
    <scope>NUCLEOTIDE SEQUENCE [LARGE SCALE GENOMIC DNA]</scope>
    <source>
        <strain evidence="7">DSM 22017</strain>
    </source>
</reference>
<accession>A0A1H4L3A0</accession>
<dbReference type="Gene3D" id="1.10.1200.120">
    <property type="entry name" value="Large-conductance mechanosensitive channel, MscL, domain 1"/>
    <property type="match status" value="1"/>
</dbReference>
<dbReference type="GO" id="GO:0016020">
    <property type="term" value="C:membrane"/>
    <property type="evidence" value="ECO:0007669"/>
    <property type="project" value="UniProtKB-SubCell"/>
</dbReference>
<dbReference type="InterPro" id="IPR036019">
    <property type="entry name" value="MscL_channel"/>
</dbReference>
<sequence length="117" mass="12823">MTGFRNFILKGNLIEIATGLIMALSFAAVTTTFTEWLTGLLPDTTSDVFGTAPQSFGAFLNAVISFLILAAIVYFFVITPYTKAKERFFPDKPEGTPADIALLEEIRDLLKAQRPTA</sequence>
<dbReference type="GO" id="GO:0008381">
    <property type="term" value="F:mechanosensitive monoatomic ion channel activity"/>
    <property type="evidence" value="ECO:0007669"/>
    <property type="project" value="TreeGrafter"/>
</dbReference>
<name>A0A1H4L3A0_9ACTN</name>
<dbReference type="AlphaFoldDB" id="A0A1H4L3A0"/>
<evidence type="ECO:0000256" key="4">
    <source>
        <dbReference type="ARBA" id="ARBA00023136"/>
    </source>
</evidence>
<dbReference type="Proteomes" id="UP000198742">
    <property type="component" value="Unassembled WGS sequence"/>
</dbReference>
<organism evidence="6 7">
    <name type="scientific">Nocardioides exalbidus</name>
    <dbReference type="NCBI Taxonomy" id="402596"/>
    <lineage>
        <taxon>Bacteria</taxon>
        <taxon>Bacillati</taxon>
        <taxon>Actinomycetota</taxon>
        <taxon>Actinomycetes</taxon>
        <taxon>Propionibacteriales</taxon>
        <taxon>Nocardioidaceae</taxon>
        <taxon>Nocardioides</taxon>
    </lineage>
</organism>
<gene>
    <name evidence="6" type="ORF">SAMN04489844_0759</name>
</gene>
<keyword evidence="7" id="KW-1185">Reference proteome</keyword>
<proteinExistence type="predicted"/>
<evidence type="ECO:0000313" key="6">
    <source>
        <dbReference type="EMBL" id="SEB64815.1"/>
    </source>
</evidence>
<keyword evidence="4 5" id="KW-0472">Membrane</keyword>
<dbReference type="RefSeq" id="WP_090967930.1">
    <property type="nucleotide sequence ID" value="NZ_FNRT01000002.1"/>
</dbReference>
<dbReference type="PANTHER" id="PTHR30266">
    <property type="entry name" value="MECHANOSENSITIVE CHANNEL MSCL"/>
    <property type="match status" value="1"/>
</dbReference>
<dbReference type="OrthoDB" id="9810350at2"/>
<evidence type="ECO:0000256" key="5">
    <source>
        <dbReference type="SAM" id="Phobius"/>
    </source>
</evidence>
<protein>
    <submittedName>
        <fullName evidence="6">Large conductance mechanosensitive channel</fullName>
    </submittedName>
</protein>
<dbReference type="PANTHER" id="PTHR30266:SF2">
    <property type="entry name" value="LARGE-CONDUCTANCE MECHANOSENSITIVE CHANNEL"/>
    <property type="match status" value="1"/>
</dbReference>
<feature type="transmembrane region" description="Helical" evidence="5">
    <location>
        <begin position="12"/>
        <end position="36"/>
    </location>
</feature>
<keyword evidence="3 5" id="KW-1133">Transmembrane helix</keyword>